<dbReference type="Gene3D" id="1.10.530.10">
    <property type="match status" value="1"/>
</dbReference>
<proteinExistence type="inferred from homology"/>
<feature type="domain" description="Transglycosylase SLT" evidence="3">
    <location>
        <begin position="117"/>
        <end position="214"/>
    </location>
</feature>
<dbReference type="InterPro" id="IPR000189">
    <property type="entry name" value="Transglyc_AS"/>
</dbReference>
<feature type="compositionally biased region" description="Basic residues" evidence="2">
    <location>
        <begin position="1"/>
        <end position="24"/>
    </location>
</feature>
<evidence type="ECO:0000256" key="2">
    <source>
        <dbReference type="SAM" id="MobiDB-lite"/>
    </source>
</evidence>
<dbReference type="EMBL" id="NRRV01000050">
    <property type="protein sequence ID" value="MBK1632525.1"/>
    <property type="molecule type" value="Genomic_DNA"/>
</dbReference>
<comment type="similarity">
    <text evidence="1">Belongs to the transglycosylase Slt family.</text>
</comment>
<organism evidence="4 5">
    <name type="scientific">Thiohalocapsa halophila</name>
    <dbReference type="NCBI Taxonomy" id="69359"/>
    <lineage>
        <taxon>Bacteria</taxon>
        <taxon>Pseudomonadati</taxon>
        <taxon>Pseudomonadota</taxon>
        <taxon>Gammaproteobacteria</taxon>
        <taxon>Chromatiales</taxon>
        <taxon>Chromatiaceae</taxon>
        <taxon>Thiohalocapsa</taxon>
    </lineage>
</organism>
<feature type="compositionally biased region" description="Basic and acidic residues" evidence="2">
    <location>
        <begin position="25"/>
        <end position="37"/>
    </location>
</feature>
<dbReference type="InterPro" id="IPR023346">
    <property type="entry name" value="Lysozyme-like_dom_sf"/>
</dbReference>
<keyword evidence="5" id="KW-1185">Reference proteome</keyword>
<name>A0ABS1CKS7_9GAMM</name>
<feature type="region of interest" description="Disordered" evidence="2">
    <location>
        <begin position="1"/>
        <end position="50"/>
    </location>
</feature>
<feature type="region of interest" description="Disordered" evidence="2">
    <location>
        <begin position="82"/>
        <end position="111"/>
    </location>
</feature>
<dbReference type="SUPFAM" id="SSF53955">
    <property type="entry name" value="Lysozyme-like"/>
    <property type="match status" value="1"/>
</dbReference>
<dbReference type="Proteomes" id="UP000748752">
    <property type="component" value="Unassembled WGS sequence"/>
</dbReference>
<evidence type="ECO:0000256" key="1">
    <source>
        <dbReference type="ARBA" id="ARBA00007734"/>
    </source>
</evidence>
<dbReference type="Pfam" id="PF01464">
    <property type="entry name" value="SLT"/>
    <property type="match status" value="1"/>
</dbReference>
<sequence>MPVARRSQHRTASRAARGRRRKALSRRDQDLRQEQDLRQGSAPPPSSGIPYARARLRLTPLGLGVLGLLAVAAQPLAAQAGESTRAQSPAAAGEAQPSALPQPPQTPRPSRAAVNALIDRYAKRSGLERDLVHAVVRAESGYDAHAVSHAGAVGLMQLMPETAADYGVDSVAALFDAKTNVRIGTRHLKRLVSRYGIGKAVMAYNAGEGALARHGGFVTYPETQRYTHRVLTAYLSRKGVGAYSGKARQITGISLTPAMAQAGGGKYRGLTQRERARRMRSAGLSGLSLKVRPSLGIPPLDPTAHDIGPDTKPMFVLERPAEDN</sequence>
<evidence type="ECO:0000313" key="4">
    <source>
        <dbReference type="EMBL" id="MBK1632525.1"/>
    </source>
</evidence>
<dbReference type="CDD" id="cd00254">
    <property type="entry name" value="LT-like"/>
    <property type="match status" value="1"/>
</dbReference>
<accession>A0ABS1CKS7</accession>
<dbReference type="PROSITE" id="PS00922">
    <property type="entry name" value="TRANSGLYCOSYLASE"/>
    <property type="match status" value="1"/>
</dbReference>
<reference evidence="4 5" key="1">
    <citation type="journal article" date="2020" name="Microorganisms">
        <title>Osmotic Adaptation and Compatible Solute Biosynthesis of Phototrophic Bacteria as Revealed from Genome Analyses.</title>
        <authorList>
            <person name="Imhoff J.F."/>
            <person name="Rahn T."/>
            <person name="Kunzel S."/>
            <person name="Keller A."/>
            <person name="Neulinger S.C."/>
        </authorList>
    </citation>
    <scope>NUCLEOTIDE SEQUENCE [LARGE SCALE GENOMIC DNA]</scope>
    <source>
        <strain evidence="4 5">DSM 6210</strain>
    </source>
</reference>
<evidence type="ECO:0000313" key="5">
    <source>
        <dbReference type="Proteomes" id="UP000748752"/>
    </source>
</evidence>
<comment type="caution">
    <text evidence="4">The sequence shown here is derived from an EMBL/GenBank/DDBJ whole genome shotgun (WGS) entry which is preliminary data.</text>
</comment>
<evidence type="ECO:0000259" key="3">
    <source>
        <dbReference type="Pfam" id="PF01464"/>
    </source>
</evidence>
<dbReference type="PANTHER" id="PTHR37423:SF2">
    <property type="entry name" value="MEMBRANE-BOUND LYTIC MUREIN TRANSGLYCOSYLASE C"/>
    <property type="match status" value="1"/>
</dbReference>
<dbReference type="PANTHER" id="PTHR37423">
    <property type="entry name" value="SOLUBLE LYTIC MUREIN TRANSGLYCOSYLASE-RELATED"/>
    <property type="match status" value="1"/>
</dbReference>
<dbReference type="InterPro" id="IPR008258">
    <property type="entry name" value="Transglycosylase_SLT_dom_1"/>
</dbReference>
<protein>
    <recommendedName>
        <fullName evidence="3">Transglycosylase SLT domain-containing protein</fullName>
    </recommendedName>
</protein>
<gene>
    <name evidence="4" type="ORF">CKO31_17610</name>
</gene>